<dbReference type="FunFam" id="3.30.565.10:FF:000010">
    <property type="entry name" value="Sensor histidine kinase RcsC"/>
    <property type="match status" value="1"/>
</dbReference>
<dbReference type="PANTHER" id="PTHR45339:SF1">
    <property type="entry name" value="HYBRID SIGNAL TRANSDUCTION HISTIDINE KINASE J"/>
    <property type="match status" value="1"/>
</dbReference>
<dbReference type="EC" id="2.7.13.3" evidence="3"/>
<name>A0A0P1EJP7_9RHOB</name>
<evidence type="ECO:0000256" key="8">
    <source>
        <dbReference type="ARBA" id="ARBA00022777"/>
    </source>
</evidence>
<dbReference type="SMART" id="SM00387">
    <property type="entry name" value="HATPase_c"/>
    <property type="match status" value="1"/>
</dbReference>
<evidence type="ECO:0000259" key="15">
    <source>
        <dbReference type="PROSITE" id="PS50109"/>
    </source>
</evidence>
<gene>
    <name evidence="17" type="primary">arcB_1</name>
    <name evidence="17" type="ORF">SHM7688_00176</name>
</gene>
<dbReference type="PANTHER" id="PTHR45339">
    <property type="entry name" value="HYBRID SIGNAL TRANSDUCTION HISTIDINE KINASE J"/>
    <property type="match status" value="1"/>
</dbReference>
<dbReference type="CDD" id="cd17546">
    <property type="entry name" value="REC_hyHK_CKI1_RcsC-like"/>
    <property type="match status" value="1"/>
</dbReference>
<keyword evidence="4 13" id="KW-0597">Phosphoprotein</keyword>
<feature type="region of interest" description="Disordered" evidence="14">
    <location>
        <begin position="1"/>
        <end position="36"/>
    </location>
</feature>
<keyword evidence="10" id="KW-1133">Transmembrane helix</keyword>
<dbReference type="SUPFAM" id="SSF47384">
    <property type="entry name" value="Homodimeric domain of signal transducing histidine kinase"/>
    <property type="match status" value="1"/>
</dbReference>
<evidence type="ECO:0000256" key="14">
    <source>
        <dbReference type="SAM" id="MobiDB-lite"/>
    </source>
</evidence>
<sequence length="469" mass="50353">MYLRKPSNVAAAAPDSTEPDAPPSDGVSRRRYERERMAREQAEALLEAKSRELYEANQRLQGLLGSLEEAVKERTRELDQARVAAESANEAKSVFLASMSHEIRTPLNGILGMAQALADSGLSADQNKLVRLLQDSGGLLLSIINDVLDISKIEAGKLEFELVPYRMRDLVAQMQQHYAFRAQVKGLAFEAVLSPQADVTVLADPTRVMQVAGNLLSNAIKFTQKGGVRLLVDFTPQKEGAAVLSVTVSDTGPGIAKAQQPRLFQRFNQANASVRRIHGGTGLGLAISRHICETMGGEIVVRSDLGEGAEFQANMAVELVVDAAAVEGAEGTQLHAASLRGLNVLAAEDNRTNQIVLRHMLKNAGVSLTVVADGQEAVQAWLGGGYDMILMDINMPGMDGLEATRIIRGLEHQNMLEPIPILAVSANAMVHQVADYLNGGMSGHVAKPISRGSLVEAMQGALQATPRFA</sequence>
<keyword evidence="12" id="KW-0472">Membrane</keyword>
<evidence type="ECO:0000256" key="6">
    <source>
        <dbReference type="ARBA" id="ARBA00022692"/>
    </source>
</evidence>
<dbReference type="RefSeq" id="WP_083498802.1">
    <property type="nucleotide sequence ID" value="NZ_CYPW01000001.1"/>
</dbReference>
<keyword evidence="18" id="KW-1185">Reference proteome</keyword>
<evidence type="ECO:0000259" key="16">
    <source>
        <dbReference type="PROSITE" id="PS50110"/>
    </source>
</evidence>
<keyword evidence="5 17" id="KW-0808">Transferase</keyword>
<reference evidence="17 18" key="1">
    <citation type="submission" date="2015-09" db="EMBL/GenBank/DDBJ databases">
        <authorList>
            <consortium name="Swine Surveillance"/>
        </authorList>
    </citation>
    <scope>NUCLEOTIDE SEQUENCE [LARGE SCALE GENOMIC DNA]</scope>
    <source>
        <strain evidence="17 18">CECT 7688</strain>
    </source>
</reference>
<dbReference type="FunFam" id="1.10.287.130:FF:000004">
    <property type="entry name" value="Ethylene receptor 1"/>
    <property type="match status" value="1"/>
</dbReference>
<evidence type="ECO:0000313" key="17">
    <source>
        <dbReference type="EMBL" id="CUH50747.1"/>
    </source>
</evidence>
<dbReference type="Gene3D" id="3.40.50.2300">
    <property type="match status" value="1"/>
</dbReference>
<dbReference type="Proteomes" id="UP000054823">
    <property type="component" value="Unassembled WGS sequence"/>
</dbReference>
<dbReference type="SUPFAM" id="SSF55874">
    <property type="entry name" value="ATPase domain of HSP90 chaperone/DNA topoisomerase II/histidine kinase"/>
    <property type="match status" value="1"/>
</dbReference>
<evidence type="ECO:0000256" key="11">
    <source>
        <dbReference type="ARBA" id="ARBA00023012"/>
    </source>
</evidence>
<dbReference type="InterPro" id="IPR036890">
    <property type="entry name" value="HATPase_C_sf"/>
</dbReference>
<dbReference type="PRINTS" id="PR00344">
    <property type="entry name" value="BCTRLSENSOR"/>
</dbReference>
<dbReference type="Pfam" id="PF00072">
    <property type="entry name" value="Response_reg"/>
    <property type="match status" value="1"/>
</dbReference>
<evidence type="ECO:0000256" key="7">
    <source>
        <dbReference type="ARBA" id="ARBA00022741"/>
    </source>
</evidence>
<evidence type="ECO:0000256" key="1">
    <source>
        <dbReference type="ARBA" id="ARBA00000085"/>
    </source>
</evidence>
<dbReference type="EMBL" id="CYPW01000001">
    <property type="protein sequence ID" value="CUH50747.1"/>
    <property type="molecule type" value="Genomic_DNA"/>
</dbReference>
<dbReference type="SUPFAM" id="SSF52172">
    <property type="entry name" value="CheY-like"/>
    <property type="match status" value="1"/>
</dbReference>
<dbReference type="STRING" id="321267.SHM7688_00176"/>
<dbReference type="Pfam" id="PF02518">
    <property type="entry name" value="HATPase_c"/>
    <property type="match status" value="1"/>
</dbReference>
<evidence type="ECO:0000256" key="5">
    <source>
        <dbReference type="ARBA" id="ARBA00022679"/>
    </source>
</evidence>
<dbReference type="SMART" id="SM00448">
    <property type="entry name" value="REC"/>
    <property type="match status" value="1"/>
</dbReference>
<evidence type="ECO:0000256" key="4">
    <source>
        <dbReference type="ARBA" id="ARBA00022553"/>
    </source>
</evidence>
<protein>
    <recommendedName>
        <fullName evidence="3">histidine kinase</fullName>
        <ecNumber evidence="3">2.7.13.3</ecNumber>
    </recommendedName>
</protein>
<dbReference type="InterPro" id="IPR003594">
    <property type="entry name" value="HATPase_dom"/>
</dbReference>
<keyword evidence="8" id="KW-0418">Kinase</keyword>
<dbReference type="InterPro" id="IPR004358">
    <property type="entry name" value="Sig_transdc_His_kin-like_C"/>
</dbReference>
<dbReference type="InterPro" id="IPR036097">
    <property type="entry name" value="HisK_dim/P_sf"/>
</dbReference>
<accession>A0A0P1EJP7</accession>
<dbReference type="InterPro" id="IPR011006">
    <property type="entry name" value="CheY-like_superfamily"/>
</dbReference>
<dbReference type="CDD" id="cd16922">
    <property type="entry name" value="HATPase_EvgS-ArcB-TorS-like"/>
    <property type="match status" value="1"/>
</dbReference>
<keyword evidence="7" id="KW-0547">Nucleotide-binding</keyword>
<evidence type="ECO:0000256" key="3">
    <source>
        <dbReference type="ARBA" id="ARBA00012438"/>
    </source>
</evidence>
<dbReference type="AlphaFoldDB" id="A0A0P1EJP7"/>
<feature type="domain" description="Response regulatory" evidence="16">
    <location>
        <begin position="343"/>
        <end position="462"/>
    </location>
</feature>
<keyword evidence="6" id="KW-0812">Transmembrane</keyword>
<dbReference type="InterPro" id="IPR003661">
    <property type="entry name" value="HisK_dim/P_dom"/>
</dbReference>
<dbReference type="SMART" id="SM00388">
    <property type="entry name" value="HisKA"/>
    <property type="match status" value="1"/>
</dbReference>
<dbReference type="GO" id="GO:0016020">
    <property type="term" value="C:membrane"/>
    <property type="evidence" value="ECO:0007669"/>
    <property type="project" value="UniProtKB-SubCell"/>
</dbReference>
<dbReference type="OrthoDB" id="9801651at2"/>
<dbReference type="PROSITE" id="PS50110">
    <property type="entry name" value="RESPONSE_REGULATORY"/>
    <property type="match status" value="1"/>
</dbReference>
<dbReference type="CDD" id="cd00082">
    <property type="entry name" value="HisKA"/>
    <property type="match status" value="1"/>
</dbReference>
<organism evidence="17 18">
    <name type="scientific">Shimia marina</name>
    <dbReference type="NCBI Taxonomy" id="321267"/>
    <lineage>
        <taxon>Bacteria</taxon>
        <taxon>Pseudomonadati</taxon>
        <taxon>Pseudomonadota</taxon>
        <taxon>Alphaproteobacteria</taxon>
        <taxon>Rhodobacterales</taxon>
        <taxon>Roseobacteraceae</taxon>
    </lineage>
</organism>
<feature type="domain" description="Histidine kinase" evidence="15">
    <location>
        <begin position="98"/>
        <end position="319"/>
    </location>
</feature>
<evidence type="ECO:0000256" key="12">
    <source>
        <dbReference type="ARBA" id="ARBA00023136"/>
    </source>
</evidence>
<evidence type="ECO:0000256" key="2">
    <source>
        <dbReference type="ARBA" id="ARBA00004370"/>
    </source>
</evidence>
<keyword evidence="9" id="KW-0067">ATP-binding</keyword>
<dbReference type="Gene3D" id="3.30.565.10">
    <property type="entry name" value="Histidine kinase-like ATPase, C-terminal domain"/>
    <property type="match status" value="1"/>
</dbReference>
<dbReference type="InterPro" id="IPR005467">
    <property type="entry name" value="His_kinase_dom"/>
</dbReference>
<comment type="catalytic activity">
    <reaction evidence="1">
        <text>ATP + protein L-histidine = ADP + protein N-phospho-L-histidine.</text>
        <dbReference type="EC" id="2.7.13.3"/>
    </reaction>
</comment>
<evidence type="ECO:0000313" key="18">
    <source>
        <dbReference type="Proteomes" id="UP000054823"/>
    </source>
</evidence>
<comment type="subcellular location">
    <subcellularLocation>
        <location evidence="2">Membrane</location>
    </subcellularLocation>
</comment>
<dbReference type="Gene3D" id="1.10.287.130">
    <property type="match status" value="1"/>
</dbReference>
<evidence type="ECO:0000256" key="13">
    <source>
        <dbReference type="PROSITE-ProRule" id="PRU00169"/>
    </source>
</evidence>
<evidence type="ECO:0000256" key="10">
    <source>
        <dbReference type="ARBA" id="ARBA00022989"/>
    </source>
</evidence>
<proteinExistence type="predicted"/>
<dbReference type="Pfam" id="PF00512">
    <property type="entry name" value="HisKA"/>
    <property type="match status" value="1"/>
</dbReference>
<feature type="compositionally biased region" description="Basic and acidic residues" evidence="14">
    <location>
        <begin position="27"/>
        <end position="36"/>
    </location>
</feature>
<evidence type="ECO:0000256" key="9">
    <source>
        <dbReference type="ARBA" id="ARBA00022840"/>
    </source>
</evidence>
<dbReference type="GO" id="GO:0005524">
    <property type="term" value="F:ATP binding"/>
    <property type="evidence" value="ECO:0007669"/>
    <property type="project" value="UniProtKB-KW"/>
</dbReference>
<dbReference type="PROSITE" id="PS50109">
    <property type="entry name" value="HIS_KIN"/>
    <property type="match status" value="1"/>
</dbReference>
<dbReference type="InterPro" id="IPR001789">
    <property type="entry name" value="Sig_transdc_resp-reg_receiver"/>
</dbReference>
<dbReference type="GO" id="GO:0000155">
    <property type="term" value="F:phosphorelay sensor kinase activity"/>
    <property type="evidence" value="ECO:0007669"/>
    <property type="project" value="InterPro"/>
</dbReference>
<feature type="modified residue" description="4-aspartylphosphate" evidence="13">
    <location>
        <position position="392"/>
    </location>
</feature>
<keyword evidence="11" id="KW-0902">Two-component regulatory system</keyword>